<evidence type="ECO:0000313" key="2">
    <source>
        <dbReference type="EMBL" id="NEY91278.1"/>
    </source>
</evidence>
<feature type="compositionally biased region" description="Acidic residues" evidence="1">
    <location>
        <begin position="75"/>
        <end position="87"/>
    </location>
</feature>
<accession>A0A6M0QUW4</accession>
<dbReference type="Pfam" id="PF04748">
    <property type="entry name" value="Polysacc_deac_2"/>
    <property type="match status" value="1"/>
</dbReference>
<evidence type="ECO:0008006" key="4">
    <source>
        <dbReference type="Google" id="ProtNLM"/>
    </source>
</evidence>
<dbReference type="InterPro" id="IPR006837">
    <property type="entry name" value="Divergent_DAC"/>
</dbReference>
<feature type="compositionally biased region" description="Low complexity" evidence="1">
    <location>
        <begin position="61"/>
        <end position="74"/>
    </location>
</feature>
<proteinExistence type="predicted"/>
<evidence type="ECO:0000256" key="1">
    <source>
        <dbReference type="SAM" id="MobiDB-lite"/>
    </source>
</evidence>
<dbReference type="Proteomes" id="UP000477782">
    <property type="component" value="Unassembled WGS sequence"/>
</dbReference>
<dbReference type="Gene3D" id="3.20.20.370">
    <property type="entry name" value="Glycoside hydrolase/deacetylase"/>
    <property type="match status" value="1"/>
</dbReference>
<evidence type="ECO:0000313" key="3">
    <source>
        <dbReference type="Proteomes" id="UP000477782"/>
    </source>
</evidence>
<comment type="caution">
    <text evidence="2">The sequence shown here is derived from an EMBL/GenBank/DDBJ whole genome shotgun (WGS) entry which is preliminary data.</text>
</comment>
<dbReference type="RefSeq" id="WP_164626552.1">
    <property type="nucleotide sequence ID" value="NZ_JAAIVJ010000008.1"/>
</dbReference>
<feature type="compositionally biased region" description="Low complexity" evidence="1">
    <location>
        <begin position="131"/>
        <end position="166"/>
    </location>
</feature>
<protein>
    <recommendedName>
        <fullName evidence="4">Divergent polysaccharide deacetylase family protein</fullName>
    </recommendedName>
</protein>
<name>A0A6M0QUW4_9RHOB</name>
<reference evidence="2 3" key="1">
    <citation type="submission" date="2020-02" db="EMBL/GenBank/DDBJ databases">
        <authorList>
            <person name="Chen W.-M."/>
        </authorList>
    </citation>
    <scope>NUCLEOTIDE SEQUENCE [LARGE SCALE GENOMIC DNA]</scope>
    <source>
        <strain evidence="2 3">KMS-5</strain>
    </source>
</reference>
<gene>
    <name evidence="2" type="ORF">G4Z14_13315</name>
</gene>
<organism evidence="2 3">
    <name type="scientific">Tabrizicola oligotrophica</name>
    <dbReference type="NCBI Taxonomy" id="2710650"/>
    <lineage>
        <taxon>Bacteria</taxon>
        <taxon>Pseudomonadati</taxon>
        <taxon>Pseudomonadota</taxon>
        <taxon>Alphaproteobacteria</taxon>
        <taxon>Rhodobacterales</taxon>
        <taxon>Paracoccaceae</taxon>
        <taxon>Tabrizicola</taxon>
    </lineage>
</organism>
<dbReference type="InterPro" id="IPR011330">
    <property type="entry name" value="Glyco_hydro/deAcase_b/a-brl"/>
</dbReference>
<dbReference type="SUPFAM" id="SSF88713">
    <property type="entry name" value="Glycoside hydrolase/deacetylase"/>
    <property type="match status" value="1"/>
</dbReference>
<dbReference type="EMBL" id="JAAIVJ010000008">
    <property type="protein sequence ID" value="NEY91278.1"/>
    <property type="molecule type" value="Genomic_DNA"/>
</dbReference>
<dbReference type="GO" id="GO:0005975">
    <property type="term" value="P:carbohydrate metabolic process"/>
    <property type="evidence" value="ECO:0007669"/>
    <property type="project" value="InterPro"/>
</dbReference>
<sequence>MTGVLWGGVVAAGGLAVVSLLTPIRTETGAEPQESAGPMTPEPAGPQEATPEAVPAPPSVAPGNAPPQVVADPEPLAETETATELDEPLLRPLAAAGAPPPASVVPDIAEPATPAETPKVDPAPVAPETPEPAAKAEAATEPAAAPEVGGGEAPEPAEAPSAEVPAEGGGETAQEPKPEDAEAEALVPEAPASPAAEAEGADLPQVEAMPPAAAEPAPSEAAPSETATATAPETGTPAAGTLAPDAQLGESTVDGVTTGRLPSIAAAPEAGQPDAPIPEASAPAIPTLPTPAPDAAEEAPALVPAEAPADLPPLRRYARPFENPDAKPLFVILLVDTGAADVPRAELAALPFPVTFVLDPMAQGAAEAAAIYRAAGQEVVMLATGIPQGATPGDLEQSFAGLEGRLPEAVALIDTAAAAFQEDRKLSAEVVTLLAVQGRGLITFDRGLNAADQVARREGLPSATIFRSLDDDGEEAPLIRRYLDRAAFKAAQEGEVAVIGTARRETITALLEWTVEGRSASVALAPITALMDGR</sequence>
<feature type="compositionally biased region" description="Low complexity" evidence="1">
    <location>
        <begin position="184"/>
        <end position="198"/>
    </location>
</feature>
<feature type="compositionally biased region" description="Low complexity" evidence="1">
    <location>
        <begin position="207"/>
        <end position="244"/>
    </location>
</feature>
<dbReference type="AlphaFoldDB" id="A0A6M0QUW4"/>
<keyword evidence="3" id="KW-1185">Reference proteome</keyword>
<feature type="region of interest" description="Disordered" evidence="1">
    <location>
        <begin position="28"/>
        <end position="299"/>
    </location>
</feature>
<feature type="compositionally biased region" description="Low complexity" evidence="1">
    <location>
        <begin position="273"/>
        <end position="285"/>
    </location>
</feature>